<gene>
    <name evidence="2" type="ORF">PAXRUDRAFT_169006</name>
</gene>
<keyword evidence="3" id="KW-1185">Reference proteome</keyword>
<accession>A0A0D0CN49</accession>
<dbReference type="EMBL" id="KN827330">
    <property type="protein sequence ID" value="KIK76718.1"/>
    <property type="molecule type" value="Genomic_DNA"/>
</dbReference>
<dbReference type="InParanoid" id="A0A0D0CN49"/>
<dbReference type="Proteomes" id="UP000054538">
    <property type="component" value="Unassembled WGS sequence"/>
</dbReference>
<evidence type="ECO:0000256" key="1">
    <source>
        <dbReference type="SAM" id="SignalP"/>
    </source>
</evidence>
<evidence type="ECO:0000313" key="2">
    <source>
        <dbReference type="EMBL" id="KIK76718.1"/>
    </source>
</evidence>
<dbReference type="HOGENOM" id="CLU_2334279_0_0_1"/>
<protein>
    <submittedName>
        <fullName evidence="2">Uncharacterized protein</fullName>
    </submittedName>
</protein>
<evidence type="ECO:0000313" key="3">
    <source>
        <dbReference type="Proteomes" id="UP000054538"/>
    </source>
</evidence>
<name>A0A0D0CN49_9AGAM</name>
<dbReference type="AlphaFoldDB" id="A0A0D0CN49"/>
<reference evidence="2 3" key="1">
    <citation type="submission" date="2014-04" db="EMBL/GenBank/DDBJ databases">
        <authorList>
            <consortium name="DOE Joint Genome Institute"/>
            <person name="Kuo A."/>
            <person name="Kohler A."/>
            <person name="Jargeat P."/>
            <person name="Nagy L.G."/>
            <person name="Floudas D."/>
            <person name="Copeland A."/>
            <person name="Barry K.W."/>
            <person name="Cichocki N."/>
            <person name="Veneault-Fourrey C."/>
            <person name="LaButti K."/>
            <person name="Lindquist E.A."/>
            <person name="Lipzen A."/>
            <person name="Lundell T."/>
            <person name="Morin E."/>
            <person name="Murat C."/>
            <person name="Sun H."/>
            <person name="Tunlid A."/>
            <person name="Henrissat B."/>
            <person name="Grigoriev I.V."/>
            <person name="Hibbett D.S."/>
            <person name="Martin F."/>
            <person name="Nordberg H.P."/>
            <person name="Cantor M.N."/>
            <person name="Hua S.X."/>
        </authorList>
    </citation>
    <scope>NUCLEOTIDE SEQUENCE [LARGE SCALE GENOMIC DNA]</scope>
    <source>
        <strain evidence="2 3">Ve08.2h10</strain>
    </source>
</reference>
<reference evidence="3" key="2">
    <citation type="submission" date="2015-01" db="EMBL/GenBank/DDBJ databases">
        <title>Evolutionary Origins and Diversification of the Mycorrhizal Mutualists.</title>
        <authorList>
            <consortium name="DOE Joint Genome Institute"/>
            <consortium name="Mycorrhizal Genomics Consortium"/>
            <person name="Kohler A."/>
            <person name="Kuo A."/>
            <person name="Nagy L.G."/>
            <person name="Floudas D."/>
            <person name="Copeland A."/>
            <person name="Barry K.W."/>
            <person name="Cichocki N."/>
            <person name="Veneault-Fourrey C."/>
            <person name="LaButti K."/>
            <person name="Lindquist E.A."/>
            <person name="Lipzen A."/>
            <person name="Lundell T."/>
            <person name="Morin E."/>
            <person name="Murat C."/>
            <person name="Riley R."/>
            <person name="Ohm R."/>
            <person name="Sun H."/>
            <person name="Tunlid A."/>
            <person name="Henrissat B."/>
            <person name="Grigoriev I.V."/>
            <person name="Hibbett D.S."/>
            <person name="Martin F."/>
        </authorList>
    </citation>
    <scope>NUCLEOTIDE SEQUENCE [LARGE SCALE GENOMIC DNA]</scope>
    <source>
        <strain evidence="3">Ve08.2h10</strain>
    </source>
</reference>
<organism evidence="2 3">
    <name type="scientific">Paxillus rubicundulus Ve08.2h10</name>
    <dbReference type="NCBI Taxonomy" id="930991"/>
    <lineage>
        <taxon>Eukaryota</taxon>
        <taxon>Fungi</taxon>
        <taxon>Dikarya</taxon>
        <taxon>Basidiomycota</taxon>
        <taxon>Agaricomycotina</taxon>
        <taxon>Agaricomycetes</taxon>
        <taxon>Agaricomycetidae</taxon>
        <taxon>Boletales</taxon>
        <taxon>Paxilineae</taxon>
        <taxon>Paxillaceae</taxon>
        <taxon>Paxillus</taxon>
    </lineage>
</organism>
<feature type="signal peptide" evidence="1">
    <location>
        <begin position="1"/>
        <end position="21"/>
    </location>
</feature>
<proteinExistence type="predicted"/>
<feature type="chain" id="PRO_5002225355" evidence="1">
    <location>
        <begin position="22"/>
        <end position="106"/>
    </location>
</feature>
<keyword evidence="1" id="KW-0732">Signal</keyword>
<sequence>MVHVVVPLVAPILALPEAAQCDAAFPGVDGFVEPLTVGVILVVPGSFCWALYDWHGVPVPPETDGAYWEYNGETGGWSCKGVCLGLIPKGSWPLGVGCIYLFPGGR</sequence>